<protein>
    <submittedName>
        <fullName evidence="2">Spermidine synthase</fullName>
    </submittedName>
</protein>
<sequence>MSPASLPRKARPPVLPDPPITLSEENGIRYLHFGSEWVQGAMWIRRPWDIAIDYVAQMMGWLLVLDPPARILQLGLGAGALTRWCWRRLPDTGIDVVEASAGVIRVARAQFALPADDARLAVHHADAARFVAGASAGHEARRWGVIQADLYDAQARGPVCDSLAFYRDCRAALDPAGGVLVVNLFGEHASYAKNIARIRRAFEGRVLEMPPVRAGNVVVLAFTGPPLTVSAGALTARAVAVERRWRLPATAWARALLDGAGRRSSGDGNDTAPALVV</sequence>
<evidence type="ECO:0000313" key="3">
    <source>
        <dbReference type="Proteomes" id="UP000321548"/>
    </source>
</evidence>
<dbReference type="PANTHER" id="PTHR43317">
    <property type="entry name" value="THERMOSPERMINE SYNTHASE ACAULIS5"/>
    <property type="match status" value="1"/>
</dbReference>
<name>A0A5C8P2K0_9BURK</name>
<accession>A0A5C8P2K0</accession>
<dbReference type="RefSeq" id="WP_147703705.1">
    <property type="nucleotide sequence ID" value="NZ_VDUY01000002.1"/>
</dbReference>
<dbReference type="AlphaFoldDB" id="A0A5C8P2K0"/>
<dbReference type="InterPro" id="IPR029063">
    <property type="entry name" value="SAM-dependent_MTases_sf"/>
</dbReference>
<evidence type="ECO:0000313" key="2">
    <source>
        <dbReference type="EMBL" id="TXL67383.1"/>
    </source>
</evidence>
<proteinExistence type="predicted"/>
<dbReference type="OrthoDB" id="117774at2"/>
<comment type="caution">
    <text evidence="2">The sequence shown here is derived from an EMBL/GenBank/DDBJ whole genome shotgun (WGS) entry which is preliminary data.</text>
</comment>
<keyword evidence="1" id="KW-0620">Polyamine biosynthesis</keyword>
<dbReference type="PANTHER" id="PTHR43317:SF1">
    <property type="entry name" value="THERMOSPERMINE SYNTHASE ACAULIS5"/>
    <property type="match status" value="1"/>
</dbReference>
<dbReference type="GO" id="GO:0006596">
    <property type="term" value="P:polyamine biosynthetic process"/>
    <property type="evidence" value="ECO:0007669"/>
    <property type="project" value="UniProtKB-KW"/>
</dbReference>
<dbReference type="EMBL" id="VDUY01000002">
    <property type="protein sequence ID" value="TXL67383.1"/>
    <property type="molecule type" value="Genomic_DNA"/>
</dbReference>
<dbReference type="SUPFAM" id="SSF53335">
    <property type="entry name" value="S-adenosyl-L-methionine-dependent methyltransferases"/>
    <property type="match status" value="1"/>
</dbReference>
<dbReference type="Gene3D" id="3.40.50.150">
    <property type="entry name" value="Vaccinia Virus protein VP39"/>
    <property type="match status" value="1"/>
</dbReference>
<dbReference type="Proteomes" id="UP000321548">
    <property type="component" value="Unassembled WGS sequence"/>
</dbReference>
<evidence type="ECO:0000256" key="1">
    <source>
        <dbReference type="ARBA" id="ARBA00023115"/>
    </source>
</evidence>
<keyword evidence="3" id="KW-1185">Reference proteome</keyword>
<gene>
    <name evidence="2" type="ORF">FHP08_07230</name>
</gene>
<reference evidence="2 3" key="1">
    <citation type="submission" date="2019-06" db="EMBL/GenBank/DDBJ databases">
        <title>Quisquiliibacterium sp. nov., isolated from a maize field.</title>
        <authorList>
            <person name="Lin S.-Y."/>
            <person name="Tsai C.-F."/>
            <person name="Young C.-C."/>
        </authorList>
    </citation>
    <scope>NUCLEOTIDE SEQUENCE [LARGE SCALE GENOMIC DNA]</scope>
    <source>
        <strain evidence="2 3">CC-CFT501</strain>
    </source>
</reference>
<organism evidence="2 3">
    <name type="scientific">Zeimonas arvi</name>
    <dbReference type="NCBI Taxonomy" id="2498847"/>
    <lineage>
        <taxon>Bacteria</taxon>
        <taxon>Pseudomonadati</taxon>
        <taxon>Pseudomonadota</taxon>
        <taxon>Betaproteobacteria</taxon>
        <taxon>Burkholderiales</taxon>
        <taxon>Burkholderiaceae</taxon>
        <taxon>Zeimonas</taxon>
    </lineage>
</organism>